<evidence type="ECO:0000313" key="3">
    <source>
        <dbReference type="Proteomes" id="UP001500235"/>
    </source>
</evidence>
<name>A0ABP7T882_9SPHN</name>
<comment type="caution">
    <text evidence="2">The sequence shown here is derived from an EMBL/GenBank/DDBJ whole genome shotgun (WGS) entry which is preliminary data.</text>
</comment>
<sequence length="169" mass="17198">MAKQAALAAALLALVPVGASAQSVNPPAQIVEAAADCWAAVGETSVDQQALVAKGWKASEFKAKGKPVETPLRFYSKAKSGVMLMVLPGGKSPACTVMSRVGGEPAYRQLVSLLLQRLKSIQPGLKAGPGGDKGAAFIGGNRVALLEATGTKAAPAARIIVGYSASEKK</sequence>
<keyword evidence="3" id="KW-1185">Reference proteome</keyword>
<organism evidence="2 3">
    <name type="scientific">Sphingomonas swuensis</name>
    <dbReference type="NCBI Taxonomy" id="977800"/>
    <lineage>
        <taxon>Bacteria</taxon>
        <taxon>Pseudomonadati</taxon>
        <taxon>Pseudomonadota</taxon>
        <taxon>Alphaproteobacteria</taxon>
        <taxon>Sphingomonadales</taxon>
        <taxon>Sphingomonadaceae</taxon>
        <taxon>Sphingomonas</taxon>
    </lineage>
</organism>
<accession>A0ABP7T882</accession>
<dbReference type="Proteomes" id="UP001500235">
    <property type="component" value="Unassembled WGS sequence"/>
</dbReference>
<proteinExistence type="predicted"/>
<evidence type="ECO:0000313" key="2">
    <source>
        <dbReference type="EMBL" id="GAA4022485.1"/>
    </source>
</evidence>
<dbReference type="RefSeq" id="WP_344707618.1">
    <property type="nucleotide sequence ID" value="NZ_BAABBQ010000001.1"/>
</dbReference>
<feature type="signal peptide" evidence="1">
    <location>
        <begin position="1"/>
        <end position="21"/>
    </location>
</feature>
<evidence type="ECO:0000256" key="1">
    <source>
        <dbReference type="SAM" id="SignalP"/>
    </source>
</evidence>
<gene>
    <name evidence="2" type="ORF">GCM10022280_23920</name>
</gene>
<reference evidence="3" key="1">
    <citation type="journal article" date="2019" name="Int. J. Syst. Evol. Microbiol.">
        <title>The Global Catalogue of Microorganisms (GCM) 10K type strain sequencing project: providing services to taxonomists for standard genome sequencing and annotation.</title>
        <authorList>
            <consortium name="The Broad Institute Genomics Platform"/>
            <consortium name="The Broad Institute Genome Sequencing Center for Infectious Disease"/>
            <person name="Wu L."/>
            <person name="Ma J."/>
        </authorList>
    </citation>
    <scope>NUCLEOTIDE SEQUENCE [LARGE SCALE GENOMIC DNA]</scope>
    <source>
        <strain evidence="3">JCM 17563</strain>
    </source>
</reference>
<dbReference type="EMBL" id="BAABBQ010000001">
    <property type="protein sequence ID" value="GAA4022485.1"/>
    <property type="molecule type" value="Genomic_DNA"/>
</dbReference>
<protein>
    <submittedName>
        <fullName evidence="2">Uncharacterized protein</fullName>
    </submittedName>
</protein>
<keyword evidence="1" id="KW-0732">Signal</keyword>
<feature type="chain" id="PRO_5046730361" evidence="1">
    <location>
        <begin position="22"/>
        <end position="169"/>
    </location>
</feature>